<proteinExistence type="predicted"/>
<reference evidence="1 2" key="1">
    <citation type="submission" date="2024-06" db="EMBL/GenBank/DDBJ databases">
        <authorList>
            <person name="Kraege A."/>
            <person name="Thomma B."/>
        </authorList>
    </citation>
    <scope>NUCLEOTIDE SEQUENCE [LARGE SCALE GENOMIC DNA]</scope>
</reference>
<accession>A0ABP1FFP3</accession>
<organism evidence="1 2">
    <name type="scientific">Coccomyxa viridis</name>
    <dbReference type="NCBI Taxonomy" id="1274662"/>
    <lineage>
        <taxon>Eukaryota</taxon>
        <taxon>Viridiplantae</taxon>
        <taxon>Chlorophyta</taxon>
        <taxon>core chlorophytes</taxon>
        <taxon>Trebouxiophyceae</taxon>
        <taxon>Trebouxiophyceae incertae sedis</taxon>
        <taxon>Coccomyxaceae</taxon>
        <taxon>Coccomyxa</taxon>
    </lineage>
</organism>
<dbReference type="PANTHER" id="PTHR28141:SF1">
    <property type="entry name" value="2',3'-CYCLIC-NUCLEOTIDE 3'-PHOSPHODIESTERASE"/>
    <property type="match status" value="1"/>
</dbReference>
<keyword evidence="2" id="KW-1185">Reference proteome</keyword>
<dbReference type="Gene3D" id="3.90.1140.10">
    <property type="entry name" value="Cyclic phosphodiesterase"/>
    <property type="match status" value="1"/>
</dbReference>
<comment type="caution">
    <text evidence="1">The sequence shown here is derived from an EMBL/GenBank/DDBJ whole genome shotgun (WGS) entry which is preliminary data.</text>
</comment>
<dbReference type="InterPro" id="IPR009097">
    <property type="entry name" value="Cyclic_Pdiesterase"/>
</dbReference>
<gene>
    <name evidence="1" type="primary">g422</name>
    <name evidence="1" type="ORF">VP750_LOCUS369</name>
</gene>
<name>A0ABP1FFP3_9CHLO</name>
<evidence type="ECO:0000313" key="2">
    <source>
        <dbReference type="Proteomes" id="UP001497392"/>
    </source>
</evidence>
<dbReference type="SUPFAM" id="SSF55144">
    <property type="entry name" value="LigT-like"/>
    <property type="match status" value="1"/>
</dbReference>
<evidence type="ECO:0000313" key="1">
    <source>
        <dbReference type="EMBL" id="CAL5218710.1"/>
    </source>
</evidence>
<dbReference type="PANTHER" id="PTHR28141">
    <property type="entry name" value="2',3'-CYCLIC-NUCLEOTIDE 3'-PHOSPHODIESTERASE"/>
    <property type="match status" value="1"/>
</dbReference>
<dbReference type="EMBL" id="CAXHTA020000001">
    <property type="protein sequence ID" value="CAL5218710.1"/>
    <property type="molecule type" value="Genomic_DNA"/>
</dbReference>
<dbReference type="Pfam" id="PF07823">
    <property type="entry name" value="CPDase"/>
    <property type="match status" value="1"/>
</dbReference>
<dbReference type="InterPro" id="IPR012386">
    <property type="entry name" value="Cyclic-nucl_3Pdiesterase"/>
</dbReference>
<sequence length="182" mass="19808">MAYSIWAEPPAGILKDKLQNEIQRLATTHKGPTFTPHVTLVGGIWLTSQHDIIARATAAAKSLKRFTIRLAEPSAGSTYHQCVYLLCEKDEPLLATAQALREATDVKLESDYMPHLSLLYSSMSKESREAVVAEEAASFQAGGASALPGAEFTVQSVTVWHTPLGDSSCEEWTRVADIPLQP</sequence>
<dbReference type="Proteomes" id="UP001497392">
    <property type="component" value="Unassembled WGS sequence"/>
</dbReference>
<protein>
    <submittedName>
        <fullName evidence="1">G422 protein</fullName>
    </submittedName>
</protein>